<dbReference type="SMART" id="SM00032">
    <property type="entry name" value="CCP"/>
    <property type="match status" value="1"/>
</dbReference>
<name>A0A368GR61_ANCCA</name>
<keyword evidence="1" id="KW-1015">Disulfide bond</keyword>
<feature type="chain" id="PRO_5016727657" description="Sushi domain-containing protein" evidence="2">
    <location>
        <begin position="23"/>
        <end position="151"/>
    </location>
</feature>
<dbReference type="STRING" id="29170.A0A368GR61"/>
<feature type="signal peptide" evidence="2">
    <location>
        <begin position="1"/>
        <end position="22"/>
    </location>
</feature>
<dbReference type="AlphaFoldDB" id="A0A368GR61"/>
<feature type="domain" description="Sushi" evidence="3">
    <location>
        <begin position="25"/>
        <end position="83"/>
    </location>
</feature>
<comment type="caution">
    <text evidence="4">The sequence shown here is derived from an EMBL/GenBank/DDBJ whole genome shotgun (WGS) entry which is preliminary data.</text>
</comment>
<dbReference type="Gene3D" id="2.10.70.10">
    <property type="entry name" value="Complement Module, domain 1"/>
    <property type="match status" value="1"/>
</dbReference>
<gene>
    <name evidence="4" type="ORF">ANCCAN_08505</name>
</gene>
<keyword evidence="2" id="KW-0732">Signal</keyword>
<evidence type="ECO:0000256" key="2">
    <source>
        <dbReference type="SAM" id="SignalP"/>
    </source>
</evidence>
<dbReference type="SUPFAM" id="SSF57535">
    <property type="entry name" value="Complement control module/SCR domain"/>
    <property type="match status" value="1"/>
</dbReference>
<dbReference type="InterPro" id="IPR035976">
    <property type="entry name" value="Sushi/SCR/CCP_sf"/>
</dbReference>
<evidence type="ECO:0000259" key="3">
    <source>
        <dbReference type="SMART" id="SM00032"/>
    </source>
</evidence>
<dbReference type="OrthoDB" id="10337470at2759"/>
<evidence type="ECO:0000313" key="5">
    <source>
        <dbReference type="Proteomes" id="UP000252519"/>
    </source>
</evidence>
<evidence type="ECO:0000313" key="4">
    <source>
        <dbReference type="EMBL" id="RCN45505.1"/>
    </source>
</evidence>
<dbReference type="Proteomes" id="UP000252519">
    <property type="component" value="Unassembled WGS sequence"/>
</dbReference>
<keyword evidence="5" id="KW-1185">Reference proteome</keyword>
<protein>
    <recommendedName>
        <fullName evidence="3">Sushi domain-containing protein</fullName>
    </recommendedName>
</protein>
<organism evidence="4 5">
    <name type="scientific">Ancylostoma caninum</name>
    <name type="common">Dog hookworm</name>
    <dbReference type="NCBI Taxonomy" id="29170"/>
    <lineage>
        <taxon>Eukaryota</taxon>
        <taxon>Metazoa</taxon>
        <taxon>Ecdysozoa</taxon>
        <taxon>Nematoda</taxon>
        <taxon>Chromadorea</taxon>
        <taxon>Rhabditida</taxon>
        <taxon>Rhabditina</taxon>
        <taxon>Rhabditomorpha</taxon>
        <taxon>Strongyloidea</taxon>
        <taxon>Ancylostomatidae</taxon>
        <taxon>Ancylostomatinae</taxon>
        <taxon>Ancylostoma</taxon>
    </lineage>
</organism>
<sequence>MFIFGYILSIFFFVFISDVSSAARCPRLPEPEDGHIEYNSQLSRGTYEDGTIAKLWCELNRKEGPMYTTCVDGYWDPPKLAKCERKGPKRRSCKDIKHGPESNITYSVTNAKGRHPHLSTALKECIDGAPVLGTIFQPLNNVILEELKKFR</sequence>
<dbReference type="InterPro" id="IPR000436">
    <property type="entry name" value="Sushi_SCR_CCP_dom"/>
</dbReference>
<dbReference type="EMBL" id="JOJR01000100">
    <property type="protein sequence ID" value="RCN45505.1"/>
    <property type="molecule type" value="Genomic_DNA"/>
</dbReference>
<proteinExistence type="predicted"/>
<reference evidence="4 5" key="1">
    <citation type="submission" date="2014-10" db="EMBL/GenBank/DDBJ databases">
        <title>Draft genome of the hookworm Ancylostoma caninum.</title>
        <authorList>
            <person name="Mitreva M."/>
        </authorList>
    </citation>
    <scope>NUCLEOTIDE SEQUENCE [LARGE SCALE GENOMIC DNA]</scope>
    <source>
        <strain evidence="4 5">Baltimore</strain>
    </source>
</reference>
<evidence type="ECO:0000256" key="1">
    <source>
        <dbReference type="ARBA" id="ARBA00023157"/>
    </source>
</evidence>
<accession>A0A368GR61</accession>